<organism evidence="2 3">
    <name type="scientific">Tetrabaena socialis</name>
    <dbReference type="NCBI Taxonomy" id="47790"/>
    <lineage>
        <taxon>Eukaryota</taxon>
        <taxon>Viridiplantae</taxon>
        <taxon>Chlorophyta</taxon>
        <taxon>core chlorophytes</taxon>
        <taxon>Chlorophyceae</taxon>
        <taxon>CS clade</taxon>
        <taxon>Chlamydomonadales</taxon>
        <taxon>Tetrabaenaceae</taxon>
        <taxon>Tetrabaena</taxon>
    </lineage>
</organism>
<dbReference type="InterPro" id="IPR008554">
    <property type="entry name" value="Glutaredoxin-like"/>
</dbReference>
<comment type="similarity">
    <text evidence="1">Belongs to the glutaredoxin family.</text>
</comment>
<dbReference type="EMBL" id="PGGS01000204">
    <property type="protein sequence ID" value="PNH06980.1"/>
    <property type="molecule type" value="Genomic_DNA"/>
</dbReference>
<dbReference type="SUPFAM" id="SSF52833">
    <property type="entry name" value="Thioredoxin-like"/>
    <property type="match status" value="1"/>
</dbReference>
<sequence>MLTLRSPSMSHGALKGRGPGAWSLPRRRLPLVAVACSEPGKVLILYSKPNCPLCEGTRDRVQGLIERAAFMPSALTEYTLEVRDISTNAAWSAAYDMEVPVLTTITPAGEEVRIPRSPPRMTTDKLRQHIEASLPK</sequence>
<keyword evidence="3" id="KW-1185">Reference proteome</keyword>
<dbReference type="Pfam" id="PF05768">
    <property type="entry name" value="Glrx-like"/>
    <property type="match status" value="1"/>
</dbReference>
<keyword evidence="1" id="KW-0813">Transport</keyword>
<gene>
    <name evidence="2" type="ORF">TSOC_006592</name>
</gene>
<comment type="caution">
    <text evidence="2">The sequence shown here is derived from an EMBL/GenBank/DDBJ whole genome shotgun (WGS) entry which is preliminary data.</text>
</comment>
<dbReference type="AlphaFoldDB" id="A0A2J8A386"/>
<name>A0A2J8A386_9CHLO</name>
<protein>
    <recommendedName>
        <fullName evidence="1">Glutaredoxin-like protein</fullName>
    </recommendedName>
</protein>
<dbReference type="InterPro" id="IPR036249">
    <property type="entry name" value="Thioredoxin-like_sf"/>
</dbReference>
<reference evidence="2 3" key="1">
    <citation type="journal article" date="2017" name="Mol. Biol. Evol.">
        <title>The 4-celled Tetrabaena socialis nuclear genome reveals the essential components for genetic control of cell number at the origin of multicellularity in the volvocine lineage.</title>
        <authorList>
            <person name="Featherston J."/>
            <person name="Arakaki Y."/>
            <person name="Hanschen E.R."/>
            <person name="Ferris P.J."/>
            <person name="Michod R.E."/>
            <person name="Olson B.J.S.C."/>
            <person name="Nozaki H."/>
            <person name="Durand P.M."/>
        </authorList>
    </citation>
    <scope>NUCLEOTIDE SEQUENCE [LARGE SCALE GENOMIC DNA]</scope>
    <source>
        <strain evidence="2 3">NIES-571</strain>
    </source>
</reference>
<evidence type="ECO:0000313" key="3">
    <source>
        <dbReference type="Proteomes" id="UP000236333"/>
    </source>
</evidence>
<accession>A0A2J8A386</accession>
<evidence type="ECO:0000256" key="1">
    <source>
        <dbReference type="RuleBase" id="RU363082"/>
    </source>
</evidence>
<evidence type="ECO:0000313" key="2">
    <source>
        <dbReference type="EMBL" id="PNH06980.1"/>
    </source>
</evidence>
<dbReference type="Proteomes" id="UP000236333">
    <property type="component" value="Unassembled WGS sequence"/>
</dbReference>
<dbReference type="InterPro" id="IPR052565">
    <property type="entry name" value="Glutaredoxin-like_YDR286C"/>
</dbReference>
<dbReference type="PANTHER" id="PTHR33558">
    <property type="entry name" value="GLUTAREDOXIN-LIKE PROTEIN C5ORF63 HOMOLOG"/>
    <property type="match status" value="1"/>
</dbReference>
<proteinExistence type="inferred from homology"/>
<keyword evidence="1" id="KW-0249">Electron transport</keyword>
<dbReference type="PANTHER" id="PTHR33558:SF1">
    <property type="entry name" value="GLUTAREDOXIN-LIKE PROTEIN C5ORF63 HOMOLOG"/>
    <property type="match status" value="1"/>
</dbReference>
<dbReference type="OrthoDB" id="2016230at2759"/>
<dbReference type="Gene3D" id="3.40.30.10">
    <property type="entry name" value="Glutaredoxin"/>
    <property type="match status" value="1"/>
</dbReference>